<dbReference type="SUPFAM" id="SSF51197">
    <property type="entry name" value="Clavaminate synthase-like"/>
    <property type="match status" value="1"/>
</dbReference>
<evidence type="ECO:0000313" key="4">
    <source>
        <dbReference type="EMBL" id="XAN08989.1"/>
    </source>
</evidence>
<dbReference type="PROSITE" id="PS51471">
    <property type="entry name" value="FE2OG_OXY"/>
    <property type="match status" value="1"/>
</dbReference>
<dbReference type="InterPro" id="IPR027443">
    <property type="entry name" value="IPNS-like_sf"/>
</dbReference>
<dbReference type="EMBL" id="CP154795">
    <property type="protein sequence ID" value="XAN08989.1"/>
    <property type="molecule type" value="Genomic_DNA"/>
</dbReference>
<dbReference type="Pfam" id="PF03171">
    <property type="entry name" value="2OG-FeII_Oxy"/>
    <property type="match status" value="1"/>
</dbReference>
<keyword evidence="5" id="KW-1185">Reference proteome</keyword>
<proteinExistence type="predicted"/>
<dbReference type="RefSeq" id="WP_425310422.1">
    <property type="nucleotide sequence ID" value="NZ_CP154795.1"/>
</dbReference>
<dbReference type="Gene3D" id="2.60.120.330">
    <property type="entry name" value="B-lactam Antibiotic, Isopenicillin N Synthase, Chain"/>
    <property type="match status" value="1"/>
</dbReference>
<sequence length="161" mass="17081">MTLIKLVRYPGVRAGESRQGVGGHKDPGVLTMLLVEPGKGGLEAEVDGAWVAVEPVPGAFVVNIGELLEVATNGYLKATMHRVVSPPEGDERLSVPFFFNPRLDSRIPLVPLPAELAVAAPGVTEDPTNVISAVFGDNMLKARLRAHPDVAARHHPDLVTG</sequence>
<protein>
    <submittedName>
        <fullName evidence="4">2OG-Fe(II) oxygenase family protein</fullName>
    </submittedName>
</protein>
<dbReference type="PANTHER" id="PTHR47990">
    <property type="entry name" value="2-OXOGLUTARATE (2OG) AND FE(II)-DEPENDENT OXYGENASE SUPERFAMILY PROTEIN-RELATED"/>
    <property type="match status" value="1"/>
</dbReference>
<name>A0ABZ3FW87_9ACTN</name>
<dbReference type="Proteomes" id="UP001442841">
    <property type="component" value="Chromosome"/>
</dbReference>
<dbReference type="InterPro" id="IPR044861">
    <property type="entry name" value="IPNS-like_FE2OG_OXY"/>
</dbReference>
<dbReference type="InterPro" id="IPR005123">
    <property type="entry name" value="Oxoglu/Fe-dep_dioxygenase_dom"/>
</dbReference>
<keyword evidence="2" id="KW-0045">Antibiotic biosynthesis</keyword>
<accession>A0ABZ3FW87</accession>
<feature type="domain" description="Fe2OG dioxygenase" evidence="3">
    <location>
        <begin position="1"/>
        <end position="101"/>
    </location>
</feature>
<evidence type="ECO:0000256" key="1">
    <source>
        <dbReference type="ARBA" id="ARBA00004792"/>
    </source>
</evidence>
<evidence type="ECO:0000256" key="2">
    <source>
        <dbReference type="ARBA" id="ARBA00023194"/>
    </source>
</evidence>
<evidence type="ECO:0000259" key="3">
    <source>
        <dbReference type="PROSITE" id="PS51471"/>
    </source>
</evidence>
<comment type="pathway">
    <text evidence="1">Antibiotic biosynthesis.</text>
</comment>
<organism evidence="4 5">
    <name type="scientific">Ammonicoccus fulvus</name>
    <dbReference type="NCBI Taxonomy" id="3138240"/>
    <lineage>
        <taxon>Bacteria</taxon>
        <taxon>Bacillati</taxon>
        <taxon>Actinomycetota</taxon>
        <taxon>Actinomycetes</taxon>
        <taxon>Propionibacteriales</taxon>
        <taxon>Propionibacteriaceae</taxon>
        <taxon>Ammonicoccus</taxon>
    </lineage>
</organism>
<reference evidence="4 5" key="1">
    <citation type="submission" date="2024-04" db="EMBL/GenBank/DDBJ databases">
        <title>Isolation of an actinomycete strain from pig manure.</title>
        <authorList>
            <person name="Gong T."/>
            <person name="Yu Z."/>
            <person name="An M."/>
            <person name="Wei C."/>
            <person name="Yang W."/>
            <person name="Liu L."/>
        </authorList>
    </citation>
    <scope>NUCLEOTIDE SEQUENCE [LARGE SCALE GENOMIC DNA]</scope>
    <source>
        <strain evidence="4 5">ZF39</strain>
    </source>
</reference>
<evidence type="ECO:0000313" key="5">
    <source>
        <dbReference type="Proteomes" id="UP001442841"/>
    </source>
</evidence>
<gene>
    <name evidence="4" type="ORF">AADG42_17290</name>
</gene>
<dbReference type="InterPro" id="IPR050231">
    <property type="entry name" value="Iron_ascorbate_oxido_reductase"/>
</dbReference>